<dbReference type="InterPro" id="IPR010978">
    <property type="entry name" value="tRNA-bd_arm"/>
</dbReference>
<dbReference type="Proteomes" id="UP000258379">
    <property type="component" value="Unassembled WGS sequence"/>
</dbReference>
<proteinExistence type="predicted"/>
<dbReference type="InterPro" id="IPR004188">
    <property type="entry name" value="Phe-tRNA_ligase_II_N"/>
</dbReference>
<dbReference type="EMBL" id="NNRU01000002">
    <property type="protein sequence ID" value="RFT29572.1"/>
    <property type="molecule type" value="Genomic_DNA"/>
</dbReference>
<dbReference type="AlphaFoldDB" id="A0A3E2CCU3"/>
<name>A0A3E2CCU3_GARVA</name>
<protein>
    <submittedName>
        <fullName evidence="2">Phenylalanine--tRNA ligase subunit alpha</fullName>
    </submittedName>
</protein>
<sequence length="130" mass="14069">MLHKSTHNTDRKGAVASSKPFDSKAITKVVKEGIACVQAAKTMEELKAAKTKYAGAQSAMTLASKSIGSLQVEEKKEAGKIMSALRADFGREFAAAQERIKAIEEANMLQKETVDMTLPINRKPLGARHP</sequence>
<evidence type="ECO:0000313" key="3">
    <source>
        <dbReference type="Proteomes" id="UP000258379"/>
    </source>
</evidence>
<dbReference type="SUPFAM" id="SSF46589">
    <property type="entry name" value="tRNA-binding arm"/>
    <property type="match status" value="1"/>
</dbReference>
<dbReference type="GO" id="GO:0005524">
    <property type="term" value="F:ATP binding"/>
    <property type="evidence" value="ECO:0007669"/>
    <property type="project" value="InterPro"/>
</dbReference>
<accession>A0A3E2CCU3</accession>
<comment type="caution">
    <text evidence="2">The sequence shown here is derived from an EMBL/GenBank/DDBJ whole genome shotgun (WGS) entry which is preliminary data.</text>
</comment>
<dbReference type="GO" id="GO:0006432">
    <property type="term" value="P:phenylalanyl-tRNA aminoacylation"/>
    <property type="evidence" value="ECO:0007669"/>
    <property type="project" value="InterPro"/>
</dbReference>
<dbReference type="InterPro" id="IPR045864">
    <property type="entry name" value="aa-tRNA-synth_II/BPL/LPL"/>
</dbReference>
<dbReference type="Gene3D" id="3.30.930.10">
    <property type="entry name" value="Bira Bifunctional Protein, Domain 2"/>
    <property type="match status" value="1"/>
</dbReference>
<evidence type="ECO:0000259" key="1">
    <source>
        <dbReference type="Pfam" id="PF02912"/>
    </source>
</evidence>
<feature type="domain" description="Phenylalanine-tRNA ligase class II N-terminal" evidence="1">
    <location>
        <begin position="42"/>
        <end position="108"/>
    </location>
</feature>
<keyword evidence="2" id="KW-0436">Ligase</keyword>
<feature type="non-terminal residue" evidence="2">
    <location>
        <position position="130"/>
    </location>
</feature>
<gene>
    <name evidence="2" type="ORF">CG405_02180</name>
</gene>
<dbReference type="GO" id="GO:0005737">
    <property type="term" value="C:cytoplasm"/>
    <property type="evidence" value="ECO:0007669"/>
    <property type="project" value="InterPro"/>
</dbReference>
<dbReference type="Pfam" id="PF02912">
    <property type="entry name" value="Phe_tRNA-synt_N"/>
    <property type="match status" value="1"/>
</dbReference>
<dbReference type="GO" id="GO:0004826">
    <property type="term" value="F:phenylalanine-tRNA ligase activity"/>
    <property type="evidence" value="ECO:0007669"/>
    <property type="project" value="InterPro"/>
</dbReference>
<reference evidence="2 3" key="1">
    <citation type="submission" date="2017-07" db="EMBL/GenBank/DDBJ databases">
        <title>A comparative genomics approach to explaining the enigmatic role of Gardnerella vaginalis in the vaginal microbiome.</title>
        <authorList>
            <person name="Vancuren S.J."/>
            <person name="Hill J.E."/>
        </authorList>
    </citation>
    <scope>NUCLEOTIDE SEQUENCE [LARGE SCALE GENOMIC DNA]</scope>
    <source>
        <strain evidence="2 3">WP023</strain>
    </source>
</reference>
<evidence type="ECO:0000313" key="2">
    <source>
        <dbReference type="EMBL" id="RFT29572.1"/>
    </source>
</evidence>
<organism evidence="2 3">
    <name type="scientific">Gardnerella vaginalis</name>
    <dbReference type="NCBI Taxonomy" id="2702"/>
    <lineage>
        <taxon>Bacteria</taxon>
        <taxon>Bacillati</taxon>
        <taxon>Actinomycetota</taxon>
        <taxon>Actinomycetes</taxon>
        <taxon>Bifidobacteriales</taxon>
        <taxon>Bifidobacteriaceae</taxon>
        <taxon>Gardnerella</taxon>
    </lineage>
</organism>